<dbReference type="PANTHER" id="PTHR43842:SF2">
    <property type="entry name" value="PROPIONYL-COA CARBOXYLASE BETA CHAIN, MITOCHONDRIAL"/>
    <property type="match status" value="1"/>
</dbReference>
<gene>
    <name evidence="3" type="ORF">JL106_09960</name>
</gene>
<dbReference type="EMBL" id="JAERWK010000012">
    <property type="protein sequence ID" value="MBM9467602.1"/>
    <property type="molecule type" value="Genomic_DNA"/>
</dbReference>
<keyword evidence="4" id="KW-1185">Reference proteome</keyword>
<protein>
    <submittedName>
        <fullName evidence="3">Uncharacterized protein</fullName>
    </submittedName>
</protein>
<dbReference type="InterPro" id="IPR011763">
    <property type="entry name" value="COA_CT_C"/>
</dbReference>
<reference evidence="3" key="1">
    <citation type="submission" date="2021-01" db="EMBL/GenBank/DDBJ databases">
        <title>YIM 132084 draft genome.</title>
        <authorList>
            <person name="An D."/>
        </authorList>
    </citation>
    <scope>NUCLEOTIDE SEQUENCE</scope>
    <source>
        <strain evidence="3">YIM 132084</strain>
    </source>
</reference>
<dbReference type="PANTHER" id="PTHR43842">
    <property type="entry name" value="PROPIONYL-COA CARBOXYLASE BETA CHAIN"/>
    <property type="match status" value="1"/>
</dbReference>
<organism evidence="3 4">
    <name type="scientific">Nakamurella leprariae</name>
    <dbReference type="NCBI Taxonomy" id="2803911"/>
    <lineage>
        <taxon>Bacteria</taxon>
        <taxon>Bacillati</taxon>
        <taxon>Actinomycetota</taxon>
        <taxon>Actinomycetes</taxon>
        <taxon>Nakamurellales</taxon>
        <taxon>Nakamurellaceae</taxon>
        <taxon>Nakamurella</taxon>
    </lineage>
</organism>
<accession>A0A938YFU0</accession>
<evidence type="ECO:0000313" key="4">
    <source>
        <dbReference type="Proteomes" id="UP000663792"/>
    </source>
</evidence>
<dbReference type="Pfam" id="PF01039">
    <property type="entry name" value="Carboxyl_trans"/>
    <property type="match status" value="1"/>
</dbReference>
<comment type="caution">
    <text evidence="3">The sequence shown here is derived from an EMBL/GenBank/DDBJ whole genome shotgun (WGS) entry which is preliminary data.</text>
</comment>
<dbReference type="PROSITE" id="PS50989">
    <property type="entry name" value="COA_CT_CTER"/>
    <property type="match status" value="1"/>
</dbReference>
<feature type="domain" description="CoA carboxyltransferase N-terminal" evidence="1">
    <location>
        <begin position="6"/>
        <end position="254"/>
    </location>
</feature>
<dbReference type="RefSeq" id="WP_205260560.1">
    <property type="nucleotide sequence ID" value="NZ_JAERWK010000012.1"/>
</dbReference>
<evidence type="ECO:0000259" key="2">
    <source>
        <dbReference type="PROSITE" id="PS50989"/>
    </source>
</evidence>
<evidence type="ECO:0000313" key="3">
    <source>
        <dbReference type="EMBL" id="MBM9467602.1"/>
    </source>
</evidence>
<dbReference type="AlphaFoldDB" id="A0A938YFU0"/>
<name>A0A938YFU0_9ACTN</name>
<dbReference type="Gene3D" id="3.90.226.10">
    <property type="entry name" value="2-enoyl-CoA Hydratase, Chain A, domain 1"/>
    <property type="match status" value="2"/>
</dbReference>
<evidence type="ECO:0000259" key="1">
    <source>
        <dbReference type="PROSITE" id="PS50980"/>
    </source>
</evidence>
<dbReference type="GO" id="GO:0004658">
    <property type="term" value="F:propionyl-CoA carboxylase activity"/>
    <property type="evidence" value="ECO:0007669"/>
    <property type="project" value="TreeGrafter"/>
</dbReference>
<feature type="domain" description="CoA carboxyltransferase C-terminal" evidence="2">
    <location>
        <begin position="244"/>
        <end position="476"/>
    </location>
</feature>
<dbReference type="SUPFAM" id="SSF52096">
    <property type="entry name" value="ClpP/crotonase"/>
    <property type="match status" value="2"/>
</dbReference>
<dbReference type="Proteomes" id="UP000663792">
    <property type="component" value="Unassembled WGS sequence"/>
</dbReference>
<dbReference type="InterPro" id="IPR011762">
    <property type="entry name" value="COA_CT_N"/>
</dbReference>
<proteinExistence type="predicted"/>
<sequence>MPQHDLLSRLQDLHDDVLDQRRPEAVAKQRGRGQLTARERITRLLDPGESFFESGALAQPADPSLRAAADAVVIGVGRVHGRPSVIVSYDYTVLGGSQGINNHAKTSRAILLAERHQAPVYMLAEGGGARALELGAMGGARSSGDFEWLARLSGRVPMVGVAMGRAFAGHAIFVSECDVIIATRRSAMGVAGPPLVKASTGQDLTPEQIGAASIHEGAGGVERMAEDDDDALAQARRYMSFPVLPRLPFADARPGMADAVRGWAFRDGPRPVRELVDALVDADSAFELRPTWHPEVVTAFARLEGRAVGVVATDGAVDDGRLTGPGCDKIARFVRLCDSYGLPLVVLVDSAGAADDRGAGDLAAFRHAARVPVALAEADIPVVTVVVGRVGGVAQSLLGGFGRFLEGPPHLMWPTARIEGLGVPAGSDAEDPLRAAASFLTDDVIDPGRTREVLAQLMDAAPPRATRAFPAPIDPW</sequence>
<dbReference type="InterPro" id="IPR051047">
    <property type="entry name" value="AccD/PCCB"/>
</dbReference>
<dbReference type="InterPro" id="IPR029045">
    <property type="entry name" value="ClpP/crotonase-like_dom_sf"/>
</dbReference>
<dbReference type="PROSITE" id="PS50980">
    <property type="entry name" value="COA_CT_NTER"/>
    <property type="match status" value="1"/>
</dbReference>
<dbReference type="InterPro" id="IPR034733">
    <property type="entry name" value="AcCoA_carboxyl_beta"/>
</dbReference>